<evidence type="ECO:0000256" key="8">
    <source>
        <dbReference type="SAM" id="Phobius"/>
    </source>
</evidence>
<dbReference type="EMBL" id="JABXXP010000967">
    <property type="protein sequence ID" value="NVN13494.1"/>
    <property type="molecule type" value="Genomic_DNA"/>
</dbReference>
<proteinExistence type="inferred from homology"/>
<evidence type="ECO:0000256" key="9">
    <source>
        <dbReference type="SAM" id="SignalP"/>
    </source>
</evidence>
<feature type="compositionally biased region" description="Pro residues" evidence="7">
    <location>
        <begin position="84"/>
        <end position="97"/>
    </location>
</feature>
<dbReference type="InterPro" id="IPR049453">
    <property type="entry name" value="Memb_transporter_dom"/>
</dbReference>
<evidence type="ECO:0000256" key="3">
    <source>
        <dbReference type="ARBA" id="ARBA00022692"/>
    </source>
</evidence>
<comment type="similarity">
    <text evidence="6">Belongs to the YccS/YhfK family.</text>
</comment>
<dbReference type="PANTHER" id="PTHR30509:SF9">
    <property type="entry name" value="MULTIDRUG RESISTANCE PROTEIN MDTO"/>
    <property type="match status" value="1"/>
</dbReference>
<keyword evidence="9" id="KW-0732">Signal</keyword>
<evidence type="ECO:0000256" key="1">
    <source>
        <dbReference type="ARBA" id="ARBA00004651"/>
    </source>
</evidence>
<organism evidence="11 12">
    <name type="scientific">Nguyenibacter vanlangensis</name>
    <dbReference type="NCBI Taxonomy" id="1216886"/>
    <lineage>
        <taxon>Bacteria</taxon>
        <taxon>Pseudomonadati</taxon>
        <taxon>Pseudomonadota</taxon>
        <taxon>Alphaproteobacteria</taxon>
        <taxon>Acetobacterales</taxon>
        <taxon>Acetobacteraceae</taxon>
        <taxon>Nguyenibacter</taxon>
    </lineage>
</organism>
<feature type="transmembrane region" description="Helical" evidence="8">
    <location>
        <begin position="222"/>
        <end position="242"/>
    </location>
</feature>
<feature type="transmembrane region" description="Helical" evidence="8">
    <location>
        <begin position="198"/>
        <end position="215"/>
    </location>
</feature>
<feature type="domain" description="Integral membrane bound transporter" evidence="10">
    <location>
        <begin position="135"/>
        <end position="266"/>
    </location>
</feature>
<keyword evidence="4 8" id="KW-1133">Transmembrane helix</keyword>
<feature type="region of interest" description="Disordered" evidence="7">
    <location>
        <begin position="84"/>
        <end position="105"/>
    </location>
</feature>
<dbReference type="RefSeq" id="WP_176641843.1">
    <property type="nucleotide sequence ID" value="NZ_JABXXP010000967.1"/>
</dbReference>
<sequence>ACLKAAANAAVGVLALALAEAEAAARADTAPAAPQTLIATIEEMAAIFGRGHYPVEIARPPVPPDMPVLARMADLLAVFATPAPEPVPERAPGPEQEPAPGRARETKGGGFFLPDAFGNPEHVRYAVKGTASVMVCYFLFKILDWPGIHTCILTCFIVAQPTMGEMIAKLRLRIGGAVIGGALGIASIIVMMPHLNDVASFLALVFAGALAAAWVKTGDARIAYAGFQIGLAFFLSDIKGYGPTTDMTTARDRIVGIMLGNIVSYVVFTAIWPASARDRVAGALGRVR</sequence>
<dbReference type="GO" id="GO:0005886">
    <property type="term" value="C:plasma membrane"/>
    <property type="evidence" value="ECO:0007669"/>
    <property type="project" value="UniProtKB-SubCell"/>
</dbReference>
<feature type="transmembrane region" description="Helical" evidence="8">
    <location>
        <begin position="170"/>
        <end position="192"/>
    </location>
</feature>
<evidence type="ECO:0000256" key="2">
    <source>
        <dbReference type="ARBA" id="ARBA00022475"/>
    </source>
</evidence>
<comment type="caution">
    <text evidence="11">The sequence shown here is derived from an EMBL/GenBank/DDBJ whole genome shotgun (WGS) entry which is preliminary data.</text>
</comment>
<keyword evidence="5 8" id="KW-0472">Membrane</keyword>
<keyword evidence="3 8" id="KW-0812">Transmembrane</keyword>
<evidence type="ECO:0000256" key="6">
    <source>
        <dbReference type="ARBA" id="ARBA00043993"/>
    </source>
</evidence>
<dbReference type="Pfam" id="PF13515">
    <property type="entry name" value="FUSC_2"/>
    <property type="match status" value="1"/>
</dbReference>
<feature type="signal peptide" evidence="9">
    <location>
        <begin position="1"/>
        <end position="23"/>
    </location>
</feature>
<feature type="non-terminal residue" evidence="11">
    <location>
        <position position="288"/>
    </location>
</feature>
<evidence type="ECO:0000256" key="7">
    <source>
        <dbReference type="SAM" id="MobiDB-lite"/>
    </source>
</evidence>
<gene>
    <name evidence="11" type="ORF">HUK84_20535</name>
</gene>
<evidence type="ECO:0000256" key="4">
    <source>
        <dbReference type="ARBA" id="ARBA00022989"/>
    </source>
</evidence>
<evidence type="ECO:0000313" key="11">
    <source>
        <dbReference type="EMBL" id="NVN13494.1"/>
    </source>
</evidence>
<reference evidence="11 12" key="1">
    <citation type="submission" date="2020-06" db="EMBL/GenBank/DDBJ databases">
        <title>Description of novel acetic acid bacteria.</title>
        <authorList>
            <person name="Sombolestani A."/>
        </authorList>
    </citation>
    <scope>NUCLEOTIDE SEQUENCE [LARGE SCALE GENOMIC DNA]</scope>
    <source>
        <strain evidence="11 12">LMG 31431</strain>
    </source>
</reference>
<evidence type="ECO:0000256" key="5">
    <source>
        <dbReference type="ARBA" id="ARBA00023136"/>
    </source>
</evidence>
<feature type="transmembrane region" description="Helical" evidence="8">
    <location>
        <begin position="254"/>
        <end position="274"/>
    </location>
</feature>
<dbReference type="AlphaFoldDB" id="A0A7Y7M8Y6"/>
<feature type="non-terminal residue" evidence="11">
    <location>
        <position position="1"/>
    </location>
</feature>
<accession>A0A7Y7M8Y6</accession>
<evidence type="ECO:0000259" key="10">
    <source>
        <dbReference type="Pfam" id="PF13515"/>
    </source>
</evidence>
<dbReference type="Proteomes" id="UP000534870">
    <property type="component" value="Unassembled WGS sequence"/>
</dbReference>
<evidence type="ECO:0000313" key="12">
    <source>
        <dbReference type="Proteomes" id="UP000534870"/>
    </source>
</evidence>
<keyword evidence="2" id="KW-1003">Cell membrane</keyword>
<protein>
    <submittedName>
        <fullName evidence="11">FUSC family protein</fullName>
    </submittedName>
</protein>
<comment type="subcellular location">
    <subcellularLocation>
        <location evidence="1">Cell membrane</location>
        <topology evidence="1">Multi-pass membrane protein</topology>
    </subcellularLocation>
</comment>
<feature type="chain" id="PRO_5031016274" evidence="9">
    <location>
        <begin position="24"/>
        <end position="288"/>
    </location>
</feature>
<dbReference type="PANTHER" id="PTHR30509">
    <property type="entry name" value="P-HYDROXYBENZOIC ACID EFFLUX PUMP SUBUNIT-RELATED"/>
    <property type="match status" value="1"/>
</dbReference>
<name>A0A7Y7M8Y6_9PROT</name>